<sequence>MTNFSVMLIENELLDENLHYSAIYDIERKFFITVIINYSECSFLSDFYCESGSVPSIKPDPTSAISTVYKEIFNNQTRYSGFLIFIFGIGSSSNSDWNYAGLGYKSSLLRITSGKRMLYASKIEDNFCTLEIYKDFKLKDRIEGSSPNEVWRRLNIQKYTGIQLFGLNNYEVQSLIRQYHAPTLPIYFPTTLTNHDIIIDWKSYNFGIKKTRQKNGYGAPALTKLIIRRTKLTTEQLNQFDLFFTTKGNVIISSYKTDDTAGLLHTTFMTRLEGSRFVYKENLSGLCSACNELGYEVFEKIESFIDAQIKNNGLKAFDNCHLDHPEICKNCDELFTLFNDLKANVDSEFHNDLTEYQSQLIYFMAHHARKTYLNAQINVKLARLDANGALLIVDYKMRILPQSARETKSEFFGKHGNDTKQDAWFTASSLNAVVESLNRYGISVRKWLFLEASETKTSIDSYYAQITHAIKRYVKFGHDIDSGEDIERAIKDISGTHVAHLEPNRNERNRNLKFVQWSWPNNEAEVGYICTRSLPGIGLWKKFIPANIQKIVKKHVIKKPEPSITTHSHSSKSWTMPMPEIQGHRKFIIWVSWGSHGVYSGLTMEPMELDG</sequence>
<name>A0A397U219_9GLOM</name>
<keyword evidence="2" id="KW-1185">Reference proteome</keyword>
<dbReference type="EMBL" id="QKWP01002508">
    <property type="protein sequence ID" value="RIB03087.1"/>
    <property type="molecule type" value="Genomic_DNA"/>
</dbReference>
<proteinExistence type="predicted"/>
<accession>A0A397U219</accession>
<protein>
    <submittedName>
        <fullName evidence="1">Uncharacterized protein</fullName>
    </submittedName>
</protein>
<organism evidence="1 2">
    <name type="scientific">Gigaspora rosea</name>
    <dbReference type="NCBI Taxonomy" id="44941"/>
    <lineage>
        <taxon>Eukaryota</taxon>
        <taxon>Fungi</taxon>
        <taxon>Fungi incertae sedis</taxon>
        <taxon>Mucoromycota</taxon>
        <taxon>Glomeromycotina</taxon>
        <taxon>Glomeromycetes</taxon>
        <taxon>Diversisporales</taxon>
        <taxon>Gigasporaceae</taxon>
        <taxon>Gigaspora</taxon>
    </lineage>
</organism>
<dbReference type="AlphaFoldDB" id="A0A397U219"/>
<evidence type="ECO:0000313" key="2">
    <source>
        <dbReference type="Proteomes" id="UP000266673"/>
    </source>
</evidence>
<gene>
    <name evidence="1" type="ORF">C2G38_2226070</name>
</gene>
<comment type="caution">
    <text evidence="1">The sequence shown here is derived from an EMBL/GenBank/DDBJ whole genome shotgun (WGS) entry which is preliminary data.</text>
</comment>
<reference evidence="1 2" key="1">
    <citation type="submission" date="2018-06" db="EMBL/GenBank/DDBJ databases">
        <title>Comparative genomics reveals the genomic features of Rhizophagus irregularis, R. cerebriforme, R. diaphanum and Gigaspora rosea, and their symbiotic lifestyle signature.</title>
        <authorList>
            <person name="Morin E."/>
            <person name="San Clemente H."/>
            <person name="Chen E.C.H."/>
            <person name="De La Providencia I."/>
            <person name="Hainaut M."/>
            <person name="Kuo A."/>
            <person name="Kohler A."/>
            <person name="Murat C."/>
            <person name="Tang N."/>
            <person name="Roy S."/>
            <person name="Loubradou J."/>
            <person name="Henrissat B."/>
            <person name="Grigoriev I.V."/>
            <person name="Corradi N."/>
            <person name="Roux C."/>
            <person name="Martin F.M."/>
        </authorList>
    </citation>
    <scope>NUCLEOTIDE SEQUENCE [LARGE SCALE GENOMIC DNA]</scope>
    <source>
        <strain evidence="1 2">DAOM 194757</strain>
    </source>
</reference>
<evidence type="ECO:0000313" key="1">
    <source>
        <dbReference type="EMBL" id="RIB03087.1"/>
    </source>
</evidence>
<dbReference type="OrthoDB" id="2308997at2759"/>
<dbReference type="Proteomes" id="UP000266673">
    <property type="component" value="Unassembled WGS sequence"/>
</dbReference>